<evidence type="ECO:0000313" key="5">
    <source>
        <dbReference type="EMBL" id="EEE63274.1"/>
    </source>
</evidence>
<proteinExistence type="predicted"/>
<accession>B9FNX0</accession>
<protein>
    <submittedName>
        <fullName evidence="5">Uncharacterized protein</fullName>
    </submittedName>
</protein>
<dbReference type="SUPFAM" id="SSF48371">
    <property type="entry name" value="ARM repeat"/>
    <property type="match status" value="1"/>
</dbReference>
<evidence type="ECO:0000256" key="1">
    <source>
        <dbReference type="ARBA" id="ARBA00022737"/>
    </source>
</evidence>
<reference evidence="5" key="2">
    <citation type="submission" date="2008-12" db="EMBL/GenBank/DDBJ databases">
        <title>Improved gene annotation of the rice (Oryza sativa) genomes.</title>
        <authorList>
            <person name="Wang J."/>
            <person name="Li R."/>
            <person name="Fan W."/>
            <person name="Huang Q."/>
            <person name="Zhang J."/>
            <person name="Zhou Y."/>
            <person name="Hu Y."/>
            <person name="Zi S."/>
            <person name="Li J."/>
            <person name="Ni P."/>
            <person name="Zheng H."/>
            <person name="Zhang Y."/>
            <person name="Zhao M."/>
            <person name="Hao Q."/>
            <person name="McDermott J."/>
            <person name="Samudrala R."/>
            <person name="Kristiansen K."/>
            <person name="Wong G.K.-S."/>
        </authorList>
    </citation>
    <scope>NUCLEOTIDE SEQUENCE</scope>
</reference>
<gene>
    <name evidence="5" type="ORF">OsJ_18084</name>
</gene>
<organism evidence="5">
    <name type="scientific">Oryza sativa subsp. japonica</name>
    <name type="common">Rice</name>
    <dbReference type="NCBI Taxonomy" id="39947"/>
    <lineage>
        <taxon>Eukaryota</taxon>
        <taxon>Viridiplantae</taxon>
        <taxon>Streptophyta</taxon>
        <taxon>Embryophyta</taxon>
        <taxon>Tracheophyta</taxon>
        <taxon>Spermatophyta</taxon>
        <taxon>Magnoliopsida</taxon>
        <taxon>Liliopsida</taxon>
        <taxon>Poales</taxon>
        <taxon>Poaceae</taxon>
        <taxon>BOP clade</taxon>
        <taxon>Oryzoideae</taxon>
        <taxon>Oryzeae</taxon>
        <taxon>Oryzinae</taxon>
        <taxon>Oryza</taxon>
        <taxon>Oryza sativa</taxon>
    </lineage>
</organism>
<name>B9FNX0_ORYSJ</name>
<dbReference type="GO" id="GO:0003723">
    <property type="term" value="F:RNA binding"/>
    <property type="evidence" value="ECO:0007669"/>
    <property type="project" value="InterPro"/>
</dbReference>
<evidence type="ECO:0000256" key="3">
    <source>
        <dbReference type="PROSITE-ProRule" id="PRU00317"/>
    </source>
</evidence>
<sequence>MADHKVGGLPELGRMDMMTTLTTLGFVGSDVDVDEDSGKAIWDDLASEIAAAAPPPWIDTPATFLYSWNAGNQSPTMSGMVHADVLEIYSSLDQQTLANNIQIQYALQAARQPSQQSLHADVAETNSPFGHHFAANIIQRQLAPQVTTQPSNISLHGSYNHNLRIGSGGDFQIELFRPFSSHITSSDVISGALPKINMQAETMHILQHGKALVRSLIIKRFIGKVVTMSKQKYASNVFEKCLVFSSYDETQKIINEVLTIAKNYFKGGITRLKRHLAGVRGQSVYCTQVPDDVKEKVKAMLDAHGEKKSAKLDSQLRLRQQVNINGNDDEEMEEVGEVEVQEAPSAAGSTLVPSDVDDDEDSGKAIWDDLASEIGGGAATVDTPATVVR</sequence>
<feature type="region of interest" description="Disordered" evidence="4">
    <location>
        <begin position="325"/>
        <end position="364"/>
    </location>
</feature>
<dbReference type="Pfam" id="PF00806">
    <property type="entry name" value="PUF"/>
    <property type="match status" value="1"/>
</dbReference>
<dbReference type="SMART" id="SM00025">
    <property type="entry name" value="Pumilio"/>
    <property type="match status" value="1"/>
</dbReference>
<dbReference type="PROSITE" id="PS50302">
    <property type="entry name" value="PUM"/>
    <property type="match status" value="1"/>
</dbReference>
<feature type="repeat" description="Pumilio" evidence="3">
    <location>
        <begin position="220"/>
        <end position="255"/>
    </location>
</feature>
<evidence type="ECO:0000256" key="2">
    <source>
        <dbReference type="ARBA" id="ARBA00022845"/>
    </source>
</evidence>
<dbReference type="EMBL" id="CM000142">
    <property type="protein sequence ID" value="EEE63274.1"/>
    <property type="molecule type" value="Genomic_DNA"/>
</dbReference>
<dbReference type="InterPro" id="IPR001313">
    <property type="entry name" value="Pumilio_RNA-bd_rpt"/>
</dbReference>
<dbReference type="Gene3D" id="1.25.10.10">
    <property type="entry name" value="Leucine-rich Repeat Variant"/>
    <property type="match status" value="1"/>
</dbReference>
<dbReference type="GO" id="GO:0006417">
    <property type="term" value="P:regulation of translation"/>
    <property type="evidence" value="ECO:0007669"/>
    <property type="project" value="UniProtKB-KW"/>
</dbReference>
<dbReference type="InterPro" id="IPR016024">
    <property type="entry name" value="ARM-type_fold"/>
</dbReference>
<reference evidence="5" key="1">
    <citation type="journal article" date="2005" name="PLoS Biol.">
        <title>The genomes of Oryza sativa: a history of duplications.</title>
        <authorList>
            <person name="Yu J."/>
            <person name="Wang J."/>
            <person name="Lin W."/>
            <person name="Li S."/>
            <person name="Li H."/>
            <person name="Zhou J."/>
            <person name="Ni P."/>
            <person name="Dong W."/>
            <person name="Hu S."/>
            <person name="Zeng C."/>
            <person name="Zhang J."/>
            <person name="Zhang Y."/>
            <person name="Li R."/>
            <person name="Xu Z."/>
            <person name="Li S."/>
            <person name="Li X."/>
            <person name="Zheng H."/>
            <person name="Cong L."/>
            <person name="Lin L."/>
            <person name="Yin J."/>
            <person name="Geng J."/>
            <person name="Li G."/>
            <person name="Shi J."/>
            <person name="Liu J."/>
            <person name="Lv H."/>
            <person name="Li J."/>
            <person name="Wang J."/>
            <person name="Deng Y."/>
            <person name="Ran L."/>
            <person name="Shi X."/>
            <person name="Wang X."/>
            <person name="Wu Q."/>
            <person name="Li C."/>
            <person name="Ren X."/>
            <person name="Wang J."/>
            <person name="Wang X."/>
            <person name="Li D."/>
            <person name="Liu D."/>
            <person name="Zhang X."/>
            <person name="Ji Z."/>
            <person name="Zhao W."/>
            <person name="Sun Y."/>
            <person name="Zhang Z."/>
            <person name="Bao J."/>
            <person name="Han Y."/>
            <person name="Dong L."/>
            <person name="Ji J."/>
            <person name="Chen P."/>
            <person name="Wu S."/>
            <person name="Liu J."/>
            <person name="Xiao Y."/>
            <person name="Bu D."/>
            <person name="Tan J."/>
            <person name="Yang L."/>
            <person name="Ye C."/>
            <person name="Zhang J."/>
            <person name="Xu J."/>
            <person name="Zhou Y."/>
            <person name="Yu Y."/>
            <person name="Zhang B."/>
            <person name="Zhuang S."/>
            <person name="Wei H."/>
            <person name="Liu B."/>
            <person name="Lei M."/>
            <person name="Yu H."/>
            <person name="Li Y."/>
            <person name="Xu H."/>
            <person name="Wei S."/>
            <person name="He X."/>
            <person name="Fang L."/>
            <person name="Zhang Z."/>
            <person name="Zhang Y."/>
            <person name="Huang X."/>
            <person name="Su Z."/>
            <person name="Tong W."/>
            <person name="Li J."/>
            <person name="Tong Z."/>
            <person name="Li S."/>
            <person name="Ye J."/>
            <person name="Wang L."/>
            <person name="Fang L."/>
            <person name="Lei T."/>
            <person name="Chen C."/>
            <person name="Chen H."/>
            <person name="Xu Z."/>
            <person name="Li H."/>
            <person name="Huang H."/>
            <person name="Zhang F."/>
            <person name="Xu H."/>
            <person name="Li N."/>
            <person name="Zhao C."/>
            <person name="Li S."/>
            <person name="Dong L."/>
            <person name="Huang Y."/>
            <person name="Li L."/>
            <person name="Xi Y."/>
            <person name="Qi Q."/>
            <person name="Li W."/>
            <person name="Zhang B."/>
            <person name="Hu W."/>
            <person name="Zhang Y."/>
            <person name="Tian X."/>
            <person name="Jiao Y."/>
            <person name="Liang X."/>
            <person name="Jin J."/>
            <person name="Gao L."/>
            <person name="Zheng W."/>
            <person name="Hao B."/>
            <person name="Liu S."/>
            <person name="Wang W."/>
            <person name="Yuan L."/>
            <person name="Cao M."/>
            <person name="McDermott J."/>
            <person name="Samudrala R."/>
            <person name="Wang J."/>
            <person name="Wong G.K."/>
            <person name="Yang H."/>
        </authorList>
    </citation>
    <scope>NUCLEOTIDE SEQUENCE [LARGE SCALE GENOMIC DNA]</scope>
</reference>
<dbReference type="AlphaFoldDB" id="B9FNX0"/>
<keyword evidence="2" id="KW-0810">Translation regulation</keyword>
<feature type="compositionally biased region" description="Acidic residues" evidence="4">
    <location>
        <begin position="327"/>
        <end position="340"/>
    </location>
</feature>
<dbReference type="PANTHER" id="PTHR12537:SF187">
    <property type="entry name" value="OS04G0276200 PROTEIN"/>
    <property type="match status" value="1"/>
</dbReference>
<dbReference type="Proteomes" id="UP000007752">
    <property type="component" value="Chromosome 5"/>
</dbReference>
<evidence type="ECO:0000256" key="4">
    <source>
        <dbReference type="SAM" id="MobiDB-lite"/>
    </source>
</evidence>
<dbReference type="PANTHER" id="PTHR12537">
    <property type="entry name" value="RNA BINDING PROTEIN PUMILIO-RELATED"/>
    <property type="match status" value="1"/>
</dbReference>
<dbReference type="InterPro" id="IPR011989">
    <property type="entry name" value="ARM-like"/>
</dbReference>
<keyword evidence="1" id="KW-0677">Repeat</keyword>